<accession>A0A150X7U1</accession>
<dbReference type="GO" id="GO:0015097">
    <property type="term" value="F:mercury ion transmembrane transporter activity"/>
    <property type="evidence" value="ECO:0007669"/>
    <property type="project" value="InterPro"/>
</dbReference>
<evidence type="ECO:0000313" key="3">
    <source>
        <dbReference type="Proteomes" id="UP000075583"/>
    </source>
</evidence>
<feature type="transmembrane region" description="Helical" evidence="1">
    <location>
        <begin position="47"/>
        <end position="68"/>
    </location>
</feature>
<dbReference type="Pfam" id="PF03203">
    <property type="entry name" value="MerC"/>
    <property type="match status" value="1"/>
</dbReference>
<gene>
    <name evidence="2" type="ORF">MB14_06275</name>
</gene>
<sequence>MNLFERTIKPDVAGVLAGSLCAVHCLATPFIFLAKAGSSLGHVESPLWYHLFDYVFIIISFVAVFYASKNTAKRWVKTALWSVWSILLMAILNEAFELIHLPEASVYIPALLLAALHLYNRKYCQCADNNCCAIN</sequence>
<dbReference type="STRING" id="279360.MB14_06275"/>
<dbReference type="OrthoDB" id="1274419at2"/>
<feature type="transmembrane region" description="Helical" evidence="1">
    <location>
        <begin position="75"/>
        <end position="92"/>
    </location>
</feature>
<dbReference type="AlphaFoldDB" id="A0A150X7U1"/>
<feature type="transmembrane region" description="Helical" evidence="1">
    <location>
        <begin position="12"/>
        <end position="35"/>
    </location>
</feature>
<keyword evidence="3" id="KW-1185">Reference proteome</keyword>
<dbReference type="Proteomes" id="UP000075583">
    <property type="component" value="Unassembled WGS sequence"/>
</dbReference>
<dbReference type="EMBL" id="LQZQ01000045">
    <property type="protein sequence ID" value="KYG74807.1"/>
    <property type="molecule type" value="Genomic_DNA"/>
</dbReference>
<keyword evidence="1" id="KW-0472">Membrane</keyword>
<reference evidence="2" key="1">
    <citation type="submission" date="2016-01" db="EMBL/GenBank/DDBJ databases">
        <title>Genome sequencing of Roseivirga ehrenbergii KMM 6017.</title>
        <authorList>
            <person name="Selvaratnam C."/>
            <person name="Thevarajoo S."/>
            <person name="Goh K.M."/>
            <person name="Ee R."/>
            <person name="Chan K.-G."/>
            <person name="Chong C.S."/>
        </authorList>
    </citation>
    <scope>NUCLEOTIDE SEQUENCE [LARGE SCALE GENOMIC DNA]</scope>
    <source>
        <strain evidence="2">KMM 6017</strain>
    </source>
</reference>
<dbReference type="GO" id="GO:0016020">
    <property type="term" value="C:membrane"/>
    <property type="evidence" value="ECO:0007669"/>
    <property type="project" value="InterPro"/>
</dbReference>
<proteinExistence type="predicted"/>
<evidence type="ECO:0008006" key="4">
    <source>
        <dbReference type="Google" id="ProtNLM"/>
    </source>
</evidence>
<feature type="transmembrane region" description="Helical" evidence="1">
    <location>
        <begin position="98"/>
        <end position="119"/>
    </location>
</feature>
<evidence type="ECO:0000313" key="2">
    <source>
        <dbReference type="EMBL" id="KYG74807.1"/>
    </source>
</evidence>
<name>A0A150X7U1_ROSEK</name>
<comment type="caution">
    <text evidence="2">The sequence shown here is derived from an EMBL/GenBank/DDBJ whole genome shotgun (WGS) entry which is preliminary data.</text>
</comment>
<protein>
    <recommendedName>
        <fullName evidence="4">MerC mercury resistance protein</fullName>
    </recommendedName>
</protein>
<keyword evidence="1" id="KW-1133">Transmembrane helix</keyword>
<evidence type="ECO:0000256" key="1">
    <source>
        <dbReference type="SAM" id="Phobius"/>
    </source>
</evidence>
<dbReference type="InterPro" id="IPR004891">
    <property type="entry name" value="Mercury-R_MerC"/>
</dbReference>
<dbReference type="RefSeq" id="WP_062592164.1">
    <property type="nucleotide sequence ID" value="NZ_LQZQ01000045.1"/>
</dbReference>
<organism evidence="2 3">
    <name type="scientific">Roseivirga ehrenbergii (strain DSM 102268 / JCM 13514 / KCTC 12282 / NCIMB 14502 / KMM 6017)</name>
    <dbReference type="NCBI Taxonomy" id="279360"/>
    <lineage>
        <taxon>Bacteria</taxon>
        <taxon>Pseudomonadati</taxon>
        <taxon>Bacteroidota</taxon>
        <taxon>Cytophagia</taxon>
        <taxon>Cytophagales</taxon>
        <taxon>Roseivirgaceae</taxon>
        <taxon>Roseivirga</taxon>
    </lineage>
</organism>
<keyword evidence="1" id="KW-0812">Transmembrane</keyword>